<proteinExistence type="predicted"/>
<protein>
    <submittedName>
        <fullName evidence="1">Uncharacterized protein</fullName>
    </submittedName>
</protein>
<evidence type="ECO:0000313" key="1">
    <source>
        <dbReference type="EMBL" id="MBX72914.1"/>
    </source>
</evidence>
<dbReference type="EMBL" id="GGEC01092430">
    <property type="protein sequence ID" value="MBX72914.1"/>
    <property type="molecule type" value="Transcribed_RNA"/>
</dbReference>
<reference evidence="1" key="1">
    <citation type="submission" date="2018-02" db="EMBL/GenBank/DDBJ databases">
        <title>Rhizophora mucronata_Transcriptome.</title>
        <authorList>
            <person name="Meera S.P."/>
            <person name="Sreeshan A."/>
            <person name="Augustine A."/>
        </authorList>
    </citation>
    <scope>NUCLEOTIDE SEQUENCE</scope>
    <source>
        <tissue evidence="1">Leaf</tissue>
    </source>
</reference>
<dbReference type="AlphaFoldDB" id="A0A2P2R1C4"/>
<accession>A0A2P2R1C4</accession>
<name>A0A2P2R1C4_RHIMU</name>
<sequence length="40" mass="4374">MLGERRVRPPYQPLARPPHQTVCIRLTTLPITSGSATAST</sequence>
<organism evidence="1">
    <name type="scientific">Rhizophora mucronata</name>
    <name type="common">Asiatic mangrove</name>
    <dbReference type="NCBI Taxonomy" id="61149"/>
    <lineage>
        <taxon>Eukaryota</taxon>
        <taxon>Viridiplantae</taxon>
        <taxon>Streptophyta</taxon>
        <taxon>Embryophyta</taxon>
        <taxon>Tracheophyta</taxon>
        <taxon>Spermatophyta</taxon>
        <taxon>Magnoliopsida</taxon>
        <taxon>eudicotyledons</taxon>
        <taxon>Gunneridae</taxon>
        <taxon>Pentapetalae</taxon>
        <taxon>rosids</taxon>
        <taxon>fabids</taxon>
        <taxon>Malpighiales</taxon>
        <taxon>Rhizophoraceae</taxon>
        <taxon>Rhizophora</taxon>
    </lineage>
</organism>